<organism evidence="3 4">
    <name type="scientific">Clonostachys byssicola</name>
    <dbReference type="NCBI Taxonomy" id="160290"/>
    <lineage>
        <taxon>Eukaryota</taxon>
        <taxon>Fungi</taxon>
        <taxon>Dikarya</taxon>
        <taxon>Ascomycota</taxon>
        <taxon>Pezizomycotina</taxon>
        <taxon>Sordariomycetes</taxon>
        <taxon>Hypocreomycetidae</taxon>
        <taxon>Hypocreales</taxon>
        <taxon>Bionectriaceae</taxon>
        <taxon>Clonostachys</taxon>
    </lineage>
</organism>
<dbReference type="EMBL" id="CABFNO020001469">
    <property type="protein sequence ID" value="CAG9990282.1"/>
    <property type="molecule type" value="Genomic_DNA"/>
</dbReference>
<dbReference type="OrthoDB" id="5331891at2759"/>
<evidence type="ECO:0000259" key="2">
    <source>
        <dbReference type="Pfam" id="PF24476"/>
    </source>
</evidence>
<dbReference type="InterPro" id="IPR056002">
    <property type="entry name" value="DUF7580"/>
</dbReference>
<dbReference type="Pfam" id="PF24476">
    <property type="entry name" value="DUF7580"/>
    <property type="match status" value="1"/>
</dbReference>
<keyword evidence="4" id="KW-1185">Reference proteome</keyword>
<evidence type="ECO:0000313" key="3">
    <source>
        <dbReference type="EMBL" id="CAG9990282.1"/>
    </source>
</evidence>
<evidence type="ECO:0000256" key="1">
    <source>
        <dbReference type="SAM" id="MobiDB-lite"/>
    </source>
</evidence>
<proteinExistence type="predicted"/>
<comment type="caution">
    <text evidence="3">The sequence shown here is derived from an EMBL/GenBank/DDBJ whole genome shotgun (WGS) entry which is preliminary data.</text>
</comment>
<dbReference type="AlphaFoldDB" id="A0A9N9Y5Z4"/>
<evidence type="ECO:0000313" key="4">
    <source>
        <dbReference type="Proteomes" id="UP000754883"/>
    </source>
</evidence>
<dbReference type="PANTHER" id="PTHR35186">
    <property type="entry name" value="ANK_REP_REGION DOMAIN-CONTAINING PROTEIN"/>
    <property type="match status" value="1"/>
</dbReference>
<sequence>MFDNLEHHDWGDVQLEKSVGEIMSSNYEECNELIKDIFEMVKKFESELDHLEVFQPDEKQAEKSKDTRKRIREGLILVMNESNYESRIKEIKEASGTLTWLRQQIIDLKKPSQRVESKKPLAKKALWTKIRHASTALHRAMAGTWTCSQASQMPHFIKLFVEANEADSDVQLKIAMLAHDHSGKVGVPRIIKLQIRSRMTLLYPRIPRIPSPDSSDERPRKLRKFVRFDFSASTPCAAAMAGRSETKSGTSSDISPDLRNSKDLCGELMQRYDQATIGIDYCVGHIDFDAEECNQHLFYLPDNLHRAPTLSVNQLITMDTLVGFTQEIVAPIHKLKIARSLALAVLRFHGTPWLREIWKLGDLSFFYHEDSLSKSLQTLHLGAEFELKRLTRNIEVDAIMDNNGLLTPHGSQTEEEERVTCGINNMTLHCLGVALLHIDRGTQLDPGNVLRVRKMAHESSTLGSEYRDITQQCLRCDFGVGCDLSQDQLQRAVYGSIVERLESMILRLEPLYLEAP</sequence>
<dbReference type="PANTHER" id="PTHR35186:SF4">
    <property type="entry name" value="PRION-INHIBITION AND PROPAGATION HELO DOMAIN-CONTAINING PROTEIN"/>
    <property type="match status" value="1"/>
</dbReference>
<feature type="region of interest" description="Disordered" evidence="1">
    <location>
        <begin position="239"/>
        <end position="258"/>
    </location>
</feature>
<accession>A0A9N9Y5Z4</accession>
<reference evidence="3" key="1">
    <citation type="submission" date="2021-10" db="EMBL/GenBank/DDBJ databases">
        <authorList>
            <person name="Piombo E."/>
        </authorList>
    </citation>
    <scope>NUCLEOTIDE SEQUENCE</scope>
</reference>
<gene>
    <name evidence="3" type="ORF">CBYS24578_00012511</name>
</gene>
<feature type="domain" description="DUF7580" evidence="2">
    <location>
        <begin position="257"/>
        <end position="504"/>
    </location>
</feature>
<protein>
    <recommendedName>
        <fullName evidence="2">DUF7580 domain-containing protein</fullName>
    </recommendedName>
</protein>
<dbReference type="Proteomes" id="UP000754883">
    <property type="component" value="Unassembled WGS sequence"/>
</dbReference>
<name>A0A9N9Y5Z4_9HYPO</name>